<dbReference type="Proteomes" id="UP000023152">
    <property type="component" value="Unassembled WGS sequence"/>
</dbReference>
<keyword evidence="2" id="KW-1185">Reference proteome</keyword>
<sequence>MCNASNTFEVLGNVTLKDAKGRKIICKYEQLRERKTNCCIIAKSCPKLRKLNYITQKKKSEMKKNGEFGQLTDVIRRSINLALSYRGICGLKMAGLLSGDKSTCVTKRKRFGNICYSTALFSPVLKLFPSSKKKKRYDDLVKQGQLILMQGRYIHDADGSVNAQPYGQEHEVLFIESFENVTIRFNCKIRRVTDEPAVVFTKLKSGAEAEGQTETIQAKFVVGADGGMPNKTTNKQELQNV</sequence>
<dbReference type="InterPro" id="IPR036188">
    <property type="entry name" value="FAD/NAD-bd_sf"/>
</dbReference>
<name>X6N4M9_RETFI</name>
<organism evidence="1 2">
    <name type="scientific">Reticulomyxa filosa</name>
    <dbReference type="NCBI Taxonomy" id="46433"/>
    <lineage>
        <taxon>Eukaryota</taxon>
        <taxon>Sar</taxon>
        <taxon>Rhizaria</taxon>
        <taxon>Retaria</taxon>
        <taxon>Foraminifera</taxon>
        <taxon>Monothalamids</taxon>
        <taxon>Reticulomyxidae</taxon>
        <taxon>Reticulomyxa</taxon>
    </lineage>
</organism>
<gene>
    <name evidence="1" type="ORF">RFI_16494</name>
</gene>
<comment type="caution">
    <text evidence="1">The sequence shown here is derived from an EMBL/GenBank/DDBJ whole genome shotgun (WGS) entry which is preliminary data.</text>
</comment>
<dbReference type="Gene3D" id="3.50.50.60">
    <property type="entry name" value="FAD/NAD(P)-binding domain"/>
    <property type="match status" value="1"/>
</dbReference>
<dbReference type="SUPFAM" id="SSF51905">
    <property type="entry name" value="FAD/NAD(P)-binding domain"/>
    <property type="match status" value="1"/>
</dbReference>
<proteinExistence type="predicted"/>
<dbReference type="EMBL" id="ASPP01012313">
    <property type="protein sequence ID" value="ETO20719.1"/>
    <property type="molecule type" value="Genomic_DNA"/>
</dbReference>
<accession>X6N4M9</accession>
<reference evidence="1 2" key="1">
    <citation type="journal article" date="2013" name="Curr. Biol.">
        <title>The Genome of the Foraminiferan Reticulomyxa filosa.</title>
        <authorList>
            <person name="Glockner G."/>
            <person name="Hulsmann N."/>
            <person name="Schleicher M."/>
            <person name="Noegel A.A."/>
            <person name="Eichinger L."/>
            <person name="Gallinger C."/>
            <person name="Pawlowski J."/>
            <person name="Sierra R."/>
            <person name="Euteneuer U."/>
            <person name="Pillet L."/>
            <person name="Moustafa A."/>
            <person name="Platzer M."/>
            <person name="Groth M."/>
            <person name="Szafranski K."/>
            <person name="Schliwa M."/>
        </authorList>
    </citation>
    <scope>NUCLEOTIDE SEQUENCE [LARGE SCALE GENOMIC DNA]</scope>
</reference>
<evidence type="ECO:0000313" key="1">
    <source>
        <dbReference type="EMBL" id="ETO20719.1"/>
    </source>
</evidence>
<protein>
    <submittedName>
        <fullName evidence="1">Uncharacterized protein</fullName>
    </submittedName>
</protein>
<dbReference type="AlphaFoldDB" id="X6N4M9"/>
<evidence type="ECO:0000313" key="2">
    <source>
        <dbReference type="Proteomes" id="UP000023152"/>
    </source>
</evidence>